<comment type="catalytic activity">
    <reaction evidence="12 13">
        <text>DNA(n) + a 2'-deoxyribonucleoside 5'-triphosphate = DNA(n+1) + diphosphate</text>
        <dbReference type="Rhea" id="RHEA:22508"/>
        <dbReference type="Rhea" id="RHEA-COMP:17339"/>
        <dbReference type="Rhea" id="RHEA-COMP:17340"/>
        <dbReference type="ChEBI" id="CHEBI:33019"/>
        <dbReference type="ChEBI" id="CHEBI:61560"/>
        <dbReference type="ChEBI" id="CHEBI:173112"/>
        <dbReference type="EC" id="2.7.7.7"/>
    </reaction>
</comment>
<dbReference type="Proteomes" id="UP000094793">
    <property type="component" value="Chromosome"/>
</dbReference>
<dbReference type="EC" id="2.7.7.7" evidence="13"/>
<keyword evidence="18" id="KW-1185">Reference proteome</keyword>
<name>A0A1D7W506_BREAU</name>
<evidence type="ECO:0000256" key="8">
    <source>
        <dbReference type="ARBA" id="ARBA00022842"/>
    </source>
</evidence>
<keyword evidence="6 13" id="KW-0479">Metal-binding</keyword>
<dbReference type="SUPFAM" id="SSF56672">
    <property type="entry name" value="DNA/RNA polymerases"/>
    <property type="match status" value="1"/>
</dbReference>
<comment type="cofactor">
    <cofactor evidence="13">
        <name>Mg(2+)</name>
        <dbReference type="ChEBI" id="CHEBI:18420"/>
    </cofactor>
    <text evidence="13">Binds 2 magnesium ions per subunit.</text>
</comment>
<keyword evidence="2 13" id="KW-0515">Mutator protein</keyword>
<dbReference type="NCBIfam" id="NF002677">
    <property type="entry name" value="PRK02406.1"/>
    <property type="match status" value="1"/>
</dbReference>
<dbReference type="Pfam" id="PF00817">
    <property type="entry name" value="IMS"/>
    <property type="match status" value="1"/>
</dbReference>
<dbReference type="OrthoDB" id="9808813at2"/>
<evidence type="ECO:0000256" key="9">
    <source>
        <dbReference type="ARBA" id="ARBA00022932"/>
    </source>
</evidence>
<evidence type="ECO:0000259" key="14">
    <source>
        <dbReference type="PROSITE" id="PS50173"/>
    </source>
</evidence>
<evidence type="ECO:0000256" key="5">
    <source>
        <dbReference type="ARBA" id="ARBA00022705"/>
    </source>
</evidence>
<evidence type="ECO:0000313" key="17">
    <source>
        <dbReference type="Proteomes" id="UP000094793"/>
    </source>
</evidence>
<evidence type="ECO:0000256" key="6">
    <source>
        <dbReference type="ARBA" id="ARBA00022723"/>
    </source>
</evidence>
<evidence type="ECO:0000256" key="10">
    <source>
        <dbReference type="ARBA" id="ARBA00023204"/>
    </source>
</evidence>
<feature type="binding site" evidence="13">
    <location>
        <position position="123"/>
    </location>
    <ligand>
        <name>Mg(2+)</name>
        <dbReference type="ChEBI" id="CHEBI:18420"/>
    </ligand>
</feature>
<dbReference type="GO" id="GO:0006261">
    <property type="term" value="P:DNA-templated DNA replication"/>
    <property type="evidence" value="ECO:0007669"/>
    <property type="project" value="UniProtKB-UniRule"/>
</dbReference>
<comment type="function">
    <text evidence="11 13">Poorly processive, error-prone DNA polymerase involved in untargeted mutagenesis. Copies undamaged DNA at stalled replication forks, which arise in vivo from mismatched or misaligned primer ends. These misaligned primers can be extended by PolIV. Exhibits no 3'-5' exonuclease (proofreading) activity. May be involved in translesional synthesis, in conjunction with the beta clamp from PolIII.</text>
</comment>
<dbReference type="FunFam" id="3.30.1490.100:FF:000004">
    <property type="entry name" value="DNA polymerase IV"/>
    <property type="match status" value="1"/>
</dbReference>
<keyword evidence="8 13" id="KW-0460">Magnesium</keyword>
<evidence type="ECO:0000313" key="15">
    <source>
        <dbReference type="EMBL" id="AOP54062.1"/>
    </source>
</evidence>
<dbReference type="RefSeq" id="WP_009883126.1">
    <property type="nucleotide sequence ID" value="NZ_AAGP01000013.1"/>
</dbReference>
<keyword evidence="5 13" id="KW-0235">DNA replication</keyword>
<keyword evidence="7 13" id="KW-0227">DNA damage</keyword>
<dbReference type="PROSITE" id="PS50173">
    <property type="entry name" value="UMUC"/>
    <property type="match status" value="1"/>
</dbReference>
<sequence length="419" mass="45677">MSRKQLARSGGDLSRLGTDDTGATMLHLDMDSFFVSVELLSRPELVGRPVIVGGRSGRGVVVSASYEAREFGVHAAMPMGRAMNLCPFAEVIPPSHGLYSSYSQKVFDLVAQVTPDFQQVSVDEAYIDVSAAVRRLGSPVRITSQLRAEIEAQTGLSASVGIAGSRVVAKLASTRAKPHGQLLVPLSATREFLDPMPIEALPGVGEKTKEGFFRYGIRLIGDLAAVDEAWAGRVFGAHGHHLWRSAHGLDSHGMDRQVKDRSISAEHTFNEDVWDLSQLEHELLRLADKVAHRVRADGKVATTLGLKYRLADFTTLSRSITLDAPTDLAREIYEALRPAMRNLREQKSKGVRLLGVRAAGLMDFSASGRQVRLDEAEDSGREAEVALDDVRKKFGTAAISQASLLRKRPEHDNTGPDHV</sequence>
<dbReference type="GO" id="GO:0003887">
    <property type="term" value="F:DNA-directed DNA polymerase activity"/>
    <property type="evidence" value="ECO:0007669"/>
    <property type="project" value="UniProtKB-UniRule"/>
</dbReference>
<gene>
    <name evidence="13" type="primary">dinB</name>
    <name evidence="16" type="ORF">BAUR9175_00266</name>
    <name evidence="15" type="ORF">BLSMQ_2356</name>
</gene>
<dbReference type="EMBL" id="CP017150">
    <property type="protein sequence ID" value="AOP54062.1"/>
    <property type="molecule type" value="Genomic_DNA"/>
</dbReference>
<keyword evidence="13" id="KW-0963">Cytoplasm</keyword>
<dbReference type="Gene3D" id="3.30.70.270">
    <property type="match status" value="1"/>
</dbReference>
<dbReference type="InterPro" id="IPR043128">
    <property type="entry name" value="Rev_trsase/Diguanyl_cyclase"/>
</dbReference>
<dbReference type="InterPro" id="IPR022880">
    <property type="entry name" value="DNApol_IV"/>
</dbReference>
<keyword evidence="3 13" id="KW-0808">Transferase</keyword>
<evidence type="ECO:0000313" key="16">
    <source>
        <dbReference type="EMBL" id="SMX63591.1"/>
    </source>
</evidence>
<feature type="active site" evidence="13">
    <location>
        <position position="124"/>
    </location>
</feature>
<comment type="subcellular location">
    <subcellularLocation>
        <location evidence="13">Cytoplasm</location>
    </subcellularLocation>
</comment>
<dbReference type="GO" id="GO:0000287">
    <property type="term" value="F:magnesium ion binding"/>
    <property type="evidence" value="ECO:0007669"/>
    <property type="project" value="UniProtKB-UniRule"/>
</dbReference>
<keyword evidence="13" id="KW-0238">DNA-binding</keyword>
<dbReference type="PATRIC" id="fig|1703.10.peg.2426"/>
<dbReference type="InterPro" id="IPR036775">
    <property type="entry name" value="DNA_pol_Y-fam_lit_finger_sf"/>
</dbReference>
<dbReference type="GO" id="GO:0005829">
    <property type="term" value="C:cytosol"/>
    <property type="evidence" value="ECO:0007669"/>
    <property type="project" value="TreeGrafter"/>
</dbReference>
<reference evidence="18" key="3">
    <citation type="submission" date="2017-03" db="EMBL/GenBank/DDBJ databases">
        <authorList>
            <person name="Monnet C."/>
        </authorList>
    </citation>
    <scope>NUCLEOTIDE SEQUENCE [LARGE SCALE GENOMIC DNA]</scope>
    <source>
        <strain evidence="18">ATCC 9175</strain>
    </source>
</reference>
<dbReference type="GO" id="GO:0003684">
    <property type="term" value="F:damaged DNA binding"/>
    <property type="evidence" value="ECO:0007669"/>
    <property type="project" value="InterPro"/>
</dbReference>
<accession>A0A2H1HL42</accession>
<dbReference type="CDD" id="cd03586">
    <property type="entry name" value="PolY_Pol_IV_kappa"/>
    <property type="match status" value="1"/>
</dbReference>
<dbReference type="Gene3D" id="1.10.150.20">
    <property type="entry name" value="5' to 3' exonuclease, C-terminal subdomain"/>
    <property type="match status" value="1"/>
</dbReference>
<feature type="site" description="Substrate discrimination" evidence="13">
    <location>
        <position position="34"/>
    </location>
</feature>
<evidence type="ECO:0000256" key="12">
    <source>
        <dbReference type="ARBA" id="ARBA00049244"/>
    </source>
</evidence>
<dbReference type="PANTHER" id="PTHR11076:SF33">
    <property type="entry name" value="DNA POLYMERASE KAPPA"/>
    <property type="match status" value="1"/>
</dbReference>
<dbReference type="Gene3D" id="3.30.1490.100">
    <property type="entry name" value="DNA polymerase, Y-family, little finger domain"/>
    <property type="match status" value="1"/>
</dbReference>
<feature type="domain" description="UmuC" evidence="14">
    <location>
        <begin position="25"/>
        <end position="205"/>
    </location>
</feature>
<evidence type="ECO:0000256" key="2">
    <source>
        <dbReference type="ARBA" id="ARBA00022457"/>
    </source>
</evidence>
<dbReference type="InterPro" id="IPR001126">
    <property type="entry name" value="UmuC"/>
</dbReference>
<feature type="binding site" evidence="13">
    <location>
        <position position="29"/>
    </location>
    <ligand>
        <name>Mg(2+)</name>
        <dbReference type="ChEBI" id="CHEBI:18420"/>
    </ligand>
</feature>
<dbReference type="EMBL" id="FXZB01000001">
    <property type="protein sequence ID" value="SMX63591.1"/>
    <property type="molecule type" value="Genomic_DNA"/>
</dbReference>
<evidence type="ECO:0000256" key="4">
    <source>
        <dbReference type="ARBA" id="ARBA00022695"/>
    </source>
</evidence>
<evidence type="ECO:0000256" key="13">
    <source>
        <dbReference type="HAMAP-Rule" id="MF_01113"/>
    </source>
</evidence>
<dbReference type="KEGG" id="blin:BLSMQ_2356"/>
<dbReference type="InterPro" id="IPR050116">
    <property type="entry name" value="DNA_polymerase-Y"/>
</dbReference>
<keyword evidence="4 13" id="KW-0548">Nucleotidyltransferase</keyword>
<dbReference type="PANTHER" id="PTHR11076">
    <property type="entry name" value="DNA REPAIR POLYMERASE UMUC / TRANSFERASE FAMILY MEMBER"/>
    <property type="match status" value="1"/>
</dbReference>
<keyword evidence="9 13" id="KW-0239">DNA-directed DNA polymerase</keyword>
<protein>
    <recommendedName>
        <fullName evidence="13">DNA polymerase IV</fullName>
        <shortName evidence="13">Pol IV</shortName>
        <ecNumber evidence="13">2.7.7.7</ecNumber>
    </recommendedName>
</protein>
<reference evidence="16" key="4">
    <citation type="submission" date="2017-03" db="EMBL/GenBank/DDBJ databases">
        <authorList>
            <person name="Afonso C.L."/>
            <person name="Miller P.J."/>
            <person name="Scott M.A."/>
            <person name="Spackman E."/>
            <person name="Goraichik I."/>
            <person name="Dimitrov K.M."/>
            <person name="Suarez D.L."/>
            <person name="Swayne D.E."/>
        </authorList>
    </citation>
    <scope>NUCLEOTIDE SEQUENCE [LARGE SCALE GENOMIC DNA]</scope>
    <source>
        <strain evidence="16">ATCC 9175</strain>
    </source>
</reference>
<proteinExistence type="inferred from homology"/>
<dbReference type="eggNOG" id="COG0389">
    <property type="taxonomic scope" value="Bacteria"/>
</dbReference>
<comment type="subunit">
    <text evidence="13">Monomer.</text>
</comment>
<comment type="similarity">
    <text evidence="1 13">Belongs to the DNA polymerase type-Y family.</text>
</comment>
<evidence type="ECO:0000313" key="18">
    <source>
        <dbReference type="Proteomes" id="UP000234525"/>
    </source>
</evidence>
<dbReference type="GO" id="GO:0042276">
    <property type="term" value="P:error-prone translesion synthesis"/>
    <property type="evidence" value="ECO:0007669"/>
    <property type="project" value="TreeGrafter"/>
</dbReference>
<keyword evidence="10 13" id="KW-0234">DNA repair</keyword>
<evidence type="ECO:0000256" key="1">
    <source>
        <dbReference type="ARBA" id="ARBA00010945"/>
    </source>
</evidence>
<dbReference type="GO" id="GO:0006281">
    <property type="term" value="P:DNA repair"/>
    <property type="evidence" value="ECO:0007669"/>
    <property type="project" value="UniProtKB-UniRule"/>
</dbReference>
<dbReference type="HAMAP" id="MF_01113">
    <property type="entry name" value="DNApol_IV"/>
    <property type="match status" value="1"/>
</dbReference>
<organism evidence="15 17">
    <name type="scientific">Brevibacterium aurantiacum</name>
    <dbReference type="NCBI Taxonomy" id="273384"/>
    <lineage>
        <taxon>Bacteria</taxon>
        <taxon>Bacillati</taxon>
        <taxon>Actinomycetota</taxon>
        <taxon>Actinomycetes</taxon>
        <taxon>Micrococcales</taxon>
        <taxon>Brevibacteriaceae</taxon>
        <taxon>Brevibacterium</taxon>
    </lineage>
</organism>
<reference evidence="17" key="2">
    <citation type="submission" date="2016-09" db="EMBL/GenBank/DDBJ databases">
        <title>Complete Genome Sequence of Brevibacterium linens SMQ-1335.</title>
        <authorList>
            <person name="de Melo A.G."/>
            <person name="Labrie S.J."/>
            <person name="Dumaresq J."/>
            <person name="Roberts R.J."/>
            <person name="Tremblay D.M."/>
            <person name="Moineau S."/>
        </authorList>
    </citation>
    <scope>NUCLEOTIDE SEQUENCE [LARGE SCALE GENOMIC DNA]</scope>
    <source>
        <strain evidence="17">SMQ-1335</strain>
    </source>
</reference>
<evidence type="ECO:0000256" key="11">
    <source>
        <dbReference type="ARBA" id="ARBA00025589"/>
    </source>
</evidence>
<dbReference type="Proteomes" id="UP000234525">
    <property type="component" value="Unassembled WGS sequence"/>
</dbReference>
<dbReference type="AlphaFoldDB" id="A0A1D7W506"/>
<dbReference type="InterPro" id="IPR017961">
    <property type="entry name" value="DNA_pol_Y-fam_little_finger"/>
</dbReference>
<dbReference type="Pfam" id="PF11799">
    <property type="entry name" value="IMS_C"/>
    <property type="match status" value="1"/>
</dbReference>
<dbReference type="InterPro" id="IPR043502">
    <property type="entry name" value="DNA/RNA_pol_sf"/>
</dbReference>
<evidence type="ECO:0000256" key="7">
    <source>
        <dbReference type="ARBA" id="ARBA00022763"/>
    </source>
</evidence>
<accession>A0A1D7W506</accession>
<dbReference type="GO" id="GO:0009432">
    <property type="term" value="P:SOS response"/>
    <property type="evidence" value="ECO:0007669"/>
    <property type="project" value="TreeGrafter"/>
</dbReference>
<dbReference type="SUPFAM" id="SSF100879">
    <property type="entry name" value="Lesion bypass DNA polymerase (Y-family), little finger domain"/>
    <property type="match status" value="1"/>
</dbReference>
<reference evidence="15" key="1">
    <citation type="submission" date="2016-09" db="EMBL/GenBank/DDBJ databases">
        <title>Complete Genome Sequence of Brevibacterium aurantiacum SMQ-1335.</title>
        <authorList>
            <person name="de Melo A.G."/>
            <person name="Labrie S.J."/>
            <person name="Dumaresq J."/>
            <person name="Roberts R.J."/>
            <person name="Tremblay D.M."/>
            <person name="Moineau S."/>
        </authorList>
    </citation>
    <scope>NUCLEOTIDE SEQUENCE</scope>
    <source>
        <strain evidence="15">SMQ-1335</strain>
    </source>
</reference>
<evidence type="ECO:0000256" key="3">
    <source>
        <dbReference type="ARBA" id="ARBA00022679"/>
    </source>
</evidence>
<dbReference type="Gene3D" id="3.40.1170.60">
    <property type="match status" value="1"/>
</dbReference>